<dbReference type="InterPro" id="IPR017452">
    <property type="entry name" value="GPCR_Rhodpsn_7TM"/>
</dbReference>
<dbReference type="InterPro" id="IPR000276">
    <property type="entry name" value="GPCR_Rhodpsn"/>
</dbReference>
<dbReference type="CDD" id="cd14978">
    <property type="entry name" value="7tmA_FMRFamide_R-like"/>
    <property type="match status" value="1"/>
</dbReference>
<protein>
    <recommendedName>
        <fullName evidence="6">G-protein coupled receptors family 1 profile domain-containing protein</fullName>
    </recommendedName>
</protein>
<name>A0AAD9PBT5_RIDPI</name>
<feature type="transmembrane region" description="Helical" evidence="5">
    <location>
        <begin position="240"/>
        <end position="263"/>
    </location>
</feature>
<dbReference type="EMBL" id="JAODUO010000045">
    <property type="protein sequence ID" value="KAK2191788.1"/>
    <property type="molecule type" value="Genomic_DNA"/>
</dbReference>
<dbReference type="AlphaFoldDB" id="A0AAD9PBT5"/>
<dbReference type="GO" id="GO:0004930">
    <property type="term" value="F:G protein-coupled receptor activity"/>
    <property type="evidence" value="ECO:0007669"/>
    <property type="project" value="InterPro"/>
</dbReference>
<sequence>MEYMKCLAAAVAANNNTALGQAIFNMSVVDHADSNLSLTATNATQTASLYLVTMEYVRTFLRTNVVPVICVFGMVGNALTLLTLSRKRLKSSSVDGTERTVHVGLVGLAVSDLLLCVSLLPHGAFREDRFSYRSISFQLIYRTYSGALVNTFIQTSTWLTVVMAMGRYLAICHPFKARHVIGMVGVKASIALVSTMCVVFNIPRLFEFQIEAVTCRDGYDMYFRNHYVMMWQRPHTIYNWLYFTFGIGLPLAVLTFCNMRLVKALRESSRLRRRYRVPAAHIDANHRITSILVTIVVMYILLVSPAEILRFIQDRMRTHGQEQHAALVMAVEVTNVLQTINFSVNFVLYYILNVNFRQGLRDLLCLCGGVSGALRRRRSAKTRNATLHTSLQQSWAPVERPTLADVNL</sequence>
<evidence type="ECO:0000259" key="6">
    <source>
        <dbReference type="PROSITE" id="PS50262"/>
    </source>
</evidence>
<feature type="domain" description="G-protein coupled receptors family 1 profile" evidence="6">
    <location>
        <begin position="76"/>
        <end position="349"/>
    </location>
</feature>
<evidence type="ECO:0000313" key="7">
    <source>
        <dbReference type="EMBL" id="KAK2191788.1"/>
    </source>
</evidence>
<dbReference type="GO" id="GO:0016020">
    <property type="term" value="C:membrane"/>
    <property type="evidence" value="ECO:0007669"/>
    <property type="project" value="UniProtKB-SubCell"/>
</dbReference>
<organism evidence="7 8">
    <name type="scientific">Ridgeia piscesae</name>
    <name type="common">Tubeworm</name>
    <dbReference type="NCBI Taxonomy" id="27915"/>
    <lineage>
        <taxon>Eukaryota</taxon>
        <taxon>Metazoa</taxon>
        <taxon>Spiralia</taxon>
        <taxon>Lophotrochozoa</taxon>
        <taxon>Annelida</taxon>
        <taxon>Polychaeta</taxon>
        <taxon>Sedentaria</taxon>
        <taxon>Canalipalpata</taxon>
        <taxon>Sabellida</taxon>
        <taxon>Siboglinidae</taxon>
        <taxon>Ridgeia</taxon>
    </lineage>
</organism>
<reference evidence="7" key="1">
    <citation type="journal article" date="2023" name="Mol. Biol. Evol.">
        <title>Third-Generation Sequencing Reveals the Adaptive Role of the Epigenome in Three Deep-Sea Polychaetes.</title>
        <authorList>
            <person name="Perez M."/>
            <person name="Aroh O."/>
            <person name="Sun Y."/>
            <person name="Lan Y."/>
            <person name="Juniper S.K."/>
            <person name="Young C.R."/>
            <person name="Angers B."/>
            <person name="Qian P.Y."/>
        </authorList>
    </citation>
    <scope>NUCLEOTIDE SEQUENCE</scope>
    <source>
        <strain evidence="7">R07B-5</strain>
    </source>
</reference>
<dbReference type="Gene3D" id="1.20.1070.10">
    <property type="entry name" value="Rhodopsin 7-helix transmembrane proteins"/>
    <property type="match status" value="1"/>
</dbReference>
<comment type="caution">
    <text evidence="7">The sequence shown here is derived from an EMBL/GenBank/DDBJ whole genome shotgun (WGS) entry which is preliminary data.</text>
</comment>
<evidence type="ECO:0000256" key="3">
    <source>
        <dbReference type="ARBA" id="ARBA00022989"/>
    </source>
</evidence>
<keyword evidence="4 5" id="KW-0472">Membrane</keyword>
<feature type="transmembrane region" description="Helical" evidence="5">
    <location>
        <begin position="180"/>
        <end position="202"/>
    </location>
</feature>
<comment type="subcellular location">
    <subcellularLocation>
        <location evidence="1">Membrane</location>
    </subcellularLocation>
</comment>
<dbReference type="PANTHER" id="PTHR46641:SF2">
    <property type="entry name" value="FMRFAMIDE RECEPTOR"/>
    <property type="match status" value="1"/>
</dbReference>
<keyword evidence="2 5" id="KW-0812">Transmembrane</keyword>
<keyword evidence="8" id="KW-1185">Reference proteome</keyword>
<evidence type="ECO:0000256" key="5">
    <source>
        <dbReference type="SAM" id="Phobius"/>
    </source>
</evidence>
<evidence type="ECO:0000256" key="4">
    <source>
        <dbReference type="ARBA" id="ARBA00023136"/>
    </source>
</evidence>
<feature type="transmembrane region" description="Helical" evidence="5">
    <location>
        <begin position="105"/>
        <end position="124"/>
    </location>
</feature>
<dbReference type="InterPro" id="IPR052954">
    <property type="entry name" value="GPCR-Ligand_Int"/>
</dbReference>
<proteinExistence type="predicted"/>
<feature type="transmembrane region" description="Helical" evidence="5">
    <location>
        <begin position="144"/>
        <end position="168"/>
    </location>
</feature>
<dbReference type="PANTHER" id="PTHR46641">
    <property type="entry name" value="FMRFAMIDE RECEPTOR-RELATED"/>
    <property type="match status" value="1"/>
</dbReference>
<dbReference type="PROSITE" id="PS50262">
    <property type="entry name" value="G_PROTEIN_RECEP_F1_2"/>
    <property type="match status" value="1"/>
</dbReference>
<feature type="transmembrane region" description="Helical" evidence="5">
    <location>
        <begin position="284"/>
        <end position="306"/>
    </location>
</feature>
<evidence type="ECO:0000256" key="1">
    <source>
        <dbReference type="ARBA" id="ARBA00004370"/>
    </source>
</evidence>
<evidence type="ECO:0000313" key="8">
    <source>
        <dbReference type="Proteomes" id="UP001209878"/>
    </source>
</evidence>
<dbReference type="Pfam" id="PF00001">
    <property type="entry name" value="7tm_1"/>
    <property type="match status" value="1"/>
</dbReference>
<dbReference type="PRINTS" id="PR00237">
    <property type="entry name" value="GPCRRHODOPSN"/>
</dbReference>
<keyword evidence="3 5" id="KW-1133">Transmembrane helix</keyword>
<dbReference type="Proteomes" id="UP001209878">
    <property type="component" value="Unassembled WGS sequence"/>
</dbReference>
<evidence type="ECO:0000256" key="2">
    <source>
        <dbReference type="ARBA" id="ARBA00022692"/>
    </source>
</evidence>
<gene>
    <name evidence="7" type="ORF">NP493_45g01000</name>
</gene>
<dbReference type="SUPFAM" id="SSF81321">
    <property type="entry name" value="Family A G protein-coupled receptor-like"/>
    <property type="match status" value="1"/>
</dbReference>
<feature type="transmembrane region" description="Helical" evidence="5">
    <location>
        <begin position="65"/>
        <end position="84"/>
    </location>
</feature>
<accession>A0AAD9PBT5</accession>